<evidence type="ECO:0008006" key="4">
    <source>
        <dbReference type="Google" id="ProtNLM"/>
    </source>
</evidence>
<feature type="chain" id="PRO_5012692239" description="VWFA domain-containing protein" evidence="1">
    <location>
        <begin position="16"/>
        <end position="235"/>
    </location>
</feature>
<protein>
    <recommendedName>
        <fullName evidence="4">VWFA domain-containing protein</fullName>
    </recommendedName>
</protein>
<name>A0A238JQD6_9RHOB</name>
<reference evidence="3" key="1">
    <citation type="submission" date="2017-05" db="EMBL/GenBank/DDBJ databases">
        <authorList>
            <person name="Rodrigo-Torres L."/>
            <person name="Arahal R. D."/>
            <person name="Lucena T."/>
        </authorList>
    </citation>
    <scope>NUCLEOTIDE SEQUENCE [LARGE SCALE GENOMIC DNA]</scope>
    <source>
        <strain evidence="3">CECT 8621</strain>
    </source>
</reference>
<feature type="signal peptide" evidence="1">
    <location>
        <begin position="1"/>
        <end position="15"/>
    </location>
</feature>
<keyword evidence="1" id="KW-0732">Signal</keyword>
<dbReference type="Gene3D" id="3.40.50.410">
    <property type="entry name" value="von Willebrand factor, type A domain"/>
    <property type="match status" value="1"/>
</dbReference>
<evidence type="ECO:0000313" key="3">
    <source>
        <dbReference type="Proteomes" id="UP000202922"/>
    </source>
</evidence>
<keyword evidence="3" id="KW-1185">Reference proteome</keyword>
<proteinExistence type="predicted"/>
<dbReference type="Proteomes" id="UP000202922">
    <property type="component" value="Unassembled WGS sequence"/>
</dbReference>
<evidence type="ECO:0000313" key="2">
    <source>
        <dbReference type="EMBL" id="SMX32898.1"/>
    </source>
</evidence>
<dbReference type="Pfam" id="PF06707">
    <property type="entry name" value="DUF1194"/>
    <property type="match status" value="1"/>
</dbReference>
<dbReference type="AlphaFoldDB" id="A0A238JQD6"/>
<gene>
    <name evidence="2" type="ORF">COL8621_00915</name>
</gene>
<dbReference type="InterPro" id="IPR036465">
    <property type="entry name" value="vWFA_dom_sf"/>
</dbReference>
<dbReference type="InterPro" id="IPR010607">
    <property type="entry name" value="DUF1194"/>
</dbReference>
<dbReference type="EMBL" id="FXYE01000001">
    <property type="protein sequence ID" value="SMX32898.1"/>
    <property type="molecule type" value="Genomic_DNA"/>
</dbReference>
<organism evidence="2 3">
    <name type="scientific">Actibacterium lipolyticum</name>
    <dbReference type="NCBI Taxonomy" id="1524263"/>
    <lineage>
        <taxon>Bacteria</taxon>
        <taxon>Pseudomonadati</taxon>
        <taxon>Pseudomonadota</taxon>
        <taxon>Alphaproteobacteria</taxon>
        <taxon>Rhodobacterales</taxon>
        <taxon>Roseobacteraceae</taxon>
        <taxon>Actibacterium</taxon>
    </lineage>
</organism>
<sequence>MVRALALVMALTAGAADASCRLALLLALDISSSVDADEDALQRSGLANALSSPSVVKALLAIEENHVALAVYEWSGRHQQTMVLDWVVLSDPAAIAGAAEKISSSERSFAQFPTALGYGIGYAATVFRTAPDCPLRTLDISGDGVNNDGFSPALAFRNFPLDGVTVNGLVIGGATSDDQMVFAYYRDKVIRGHGSFVETANDFDDFERAMRRKLLREVKVHVVGDIAPSHENSDG</sequence>
<accession>A0A238JQD6</accession>
<dbReference type="SUPFAM" id="SSF53300">
    <property type="entry name" value="vWA-like"/>
    <property type="match status" value="1"/>
</dbReference>
<evidence type="ECO:0000256" key="1">
    <source>
        <dbReference type="SAM" id="SignalP"/>
    </source>
</evidence>